<accession>A0ABZ2L860</accession>
<dbReference type="SUPFAM" id="SSF55729">
    <property type="entry name" value="Acyl-CoA N-acyltransferases (Nat)"/>
    <property type="match status" value="1"/>
</dbReference>
<dbReference type="RefSeq" id="WP_394836774.1">
    <property type="nucleotide sequence ID" value="NZ_CP089929.1"/>
</dbReference>
<dbReference type="GO" id="GO:0016746">
    <property type="term" value="F:acyltransferase activity"/>
    <property type="evidence" value="ECO:0007669"/>
    <property type="project" value="UniProtKB-KW"/>
</dbReference>
<name>A0ABZ2L860_9BACT</name>
<dbReference type="Proteomes" id="UP001374803">
    <property type="component" value="Chromosome"/>
</dbReference>
<evidence type="ECO:0000313" key="1">
    <source>
        <dbReference type="EMBL" id="WXB07114.1"/>
    </source>
</evidence>
<keyword evidence="1" id="KW-0012">Acyltransferase</keyword>
<keyword evidence="1" id="KW-0808">Transferase</keyword>
<dbReference type="EC" id="2.3.1.-" evidence="1"/>
<keyword evidence="2" id="KW-1185">Reference proteome</keyword>
<protein>
    <submittedName>
        <fullName evidence="1">GNAT family N-acetyltransferase</fullName>
        <ecNumber evidence="1">2.3.1.-</ecNumber>
    </submittedName>
</protein>
<dbReference type="Gene3D" id="3.40.630.30">
    <property type="match status" value="1"/>
</dbReference>
<gene>
    <name evidence="1" type="ORF">LVJ94_07685</name>
</gene>
<organism evidence="1 2">
    <name type="scientific">Pendulispora rubella</name>
    <dbReference type="NCBI Taxonomy" id="2741070"/>
    <lineage>
        <taxon>Bacteria</taxon>
        <taxon>Pseudomonadati</taxon>
        <taxon>Myxococcota</taxon>
        <taxon>Myxococcia</taxon>
        <taxon>Myxococcales</taxon>
        <taxon>Sorangiineae</taxon>
        <taxon>Pendulisporaceae</taxon>
        <taxon>Pendulispora</taxon>
    </lineage>
</organism>
<dbReference type="InterPro" id="IPR016181">
    <property type="entry name" value="Acyl_CoA_acyltransferase"/>
</dbReference>
<proteinExistence type="predicted"/>
<evidence type="ECO:0000313" key="2">
    <source>
        <dbReference type="Proteomes" id="UP001374803"/>
    </source>
</evidence>
<dbReference type="Pfam" id="PF04339">
    <property type="entry name" value="FemAB_like"/>
    <property type="match status" value="1"/>
</dbReference>
<dbReference type="InterPro" id="IPR007434">
    <property type="entry name" value="FemAB-like"/>
</dbReference>
<reference evidence="1" key="1">
    <citation type="submission" date="2021-12" db="EMBL/GenBank/DDBJ databases">
        <title>Discovery of the Pendulisporaceae a myxobacterial family with distinct sporulation behavior and unique specialized metabolism.</title>
        <authorList>
            <person name="Garcia R."/>
            <person name="Popoff A."/>
            <person name="Bader C.D."/>
            <person name="Loehr J."/>
            <person name="Walesch S."/>
            <person name="Walt C."/>
            <person name="Boldt J."/>
            <person name="Bunk B."/>
            <person name="Haeckl F.J.F.P.J."/>
            <person name="Gunesch A.P."/>
            <person name="Birkelbach J."/>
            <person name="Nuebel U."/>
            <person name="Pietschmann T."/>
            <person name="Bach T."/>
            <person name="Mueller R."/>
        </authorList>
    </citation>
    <scope>NUCLEOTIDE SEQUENCE</scope>
    <source>
        <strain evidence="1">MSr11367</strain>
    </source>
</reference>
<dbReference type="EMBL" id="CP089983">
    <property type="protein sequence ID" value="WXB07114.1"/>
    <property type="molecule type" value="Genomic_DNA"/>
</dbReference>
<sequence>MSAVVHTDVVSSLASYSDAELDRVTEDANVALGRHWFRLLDALDLGPLVGETVRIQYVVARQGGELVAVCPFFVAEHPSVRFVNSFEKAFFTGMEGELRRATKATPEQLRWLMRALGFYRQLLRMVRVRTDGWVIAVSPLTFRGGIPTVPMAASETRRVRTEVLERLKDFAGLRNLPLALFCVPEEDEPLRDTARACGMAELFLTYDMYIPLTGKRIEDYIAAQPPRRRKRGKLQREIKAPQRTGVTMGRTSNWAALSSDMTESYEALYSQYGDHFGHPPAFWESLEHHLGDRAEALVAHHGDEFLGFSTYFHDKKGDLTVYRVGRRAIDKADGIYFNLVFYEPIKRAYELGCRRVWVGTGAFDTKLHRGASGHPLYGYIWMPSQRARLLLLPYMQRLTGYVSKQLHYVGQPATDDAA</sequence>